<dbReference type="Gene3D" id="2.60.40.10">
    <property type="entry name" value="Immunoglobulins"/>
    <property type="match status" value="1"/>
</dbReference>
<organism evidence="2">
    <name type="scientific">Anopheles atroparvus</name>
    <name type="common">European mosquito</name>
    <dbReference type="NCBI Taxonomy" id="41427"/>
    <lineage>
        <taxon>Eukaryota</taxon>
        <taxon>Metazoa</taxon>
        <taxon>Ecdysozoa</taxon>
        <taxon>Arthropoda</taxon>
        <taxon>Hexapoda</taxon>
        <taxon>Insecta</taxon>
        <taxon>Pterygota</taxon>
        <taxon>Neoptera</taxon>
        <taxon>Endopterygota</taxon>
        <taxon>Diptera</taxon>
        <taxon>Nematocera</taxon>
        <taxon>Culicoidea</taxon>
        <taxon>Culicidae</taxon>
        <taxon>Anophelinae</taxon>
        <taxon>Anopheles</taxon>
    </lineage>
</organism>
<evidence type="ECO:0000256" key="1">
    <source>
        <dbReference type="SAM" id="MobiDB-lite"/>
    </source>
</evidence>
<protein>
    <submittedName>
        <fullName evidence="2">Uncharacterized protein</fullName>
    </submittedName>
</protein>
<dbReference type="InterPro" id="IPR036179">
    <property type="entry name" value="Ig-like_dom_sf"/>
</dbReference>
<dbReference type="PANTHER" id="PTHR21261">
    <property type="entry name" value="BEAT PROTEIN"/>
    <property type="match status" value="1"/>
</dbReference>
<name>A0A182J7Q5_ANOAO</name>
<feature type="compositionally biased region" description="Polar residues" evidence="1">
    <location>
        <begin position="87"/>
        <end position="98"/>
    </location>
</feature>
<dbReference type="VEuPathDB" id="VectorBase:AATE012947"/>
<dbReference type="SUPFAM" id="SSF48726">
    <property type="entry name" value="Immunoglobulin"/>
    <property type="match status" value="1"/>
</dbReference>
<evidence type="ECO:0000313" key="2">
    <source>
        <dbReference type="EnsemblMetazoa" id="AATE012947-PA.1"/>
    </source>
</evidence>
<dbReference type="AlphaFoldDB" id="A0A182J7Q5"/>
<dbReference type="PANTHER" id="PTHR21261:SF2">
    <property type="entry name" value="GH04238P-RELATED"/>
    <property type="match status" value="1"/>
</dbReference>
<dbReference type="STRING" id="41427.A0A182J7Q5"/>
<reference evidence="2" key="1">
    <citation type="submission" date="2022-08" db="UniProtKB">
        <authorList>
            <consortium name="EnsemblMetazoa"/>
        </authorList>
    </citation>
    <scope>IDENTIFICATION</scope>
    <source>
        <strain evidence="2">EBRO</strain>
    </source>
</reference>
<proteinExistence type="predicted"/>
<accession>A0A182J7Q5</accession>
<feature type="region of interest" description="Disordered" evidence="1">
    <location>
        <begin position="81"/>
        <end position="105"/>
    </location>
</feature>
<sequence>YHSVHITNLNVPKTYVLDRSTYDAVGASAPPPQHAPSWTDGTPNEVTTVLPTTPISDTPMTTSFTSVAAKATEHPVLPTAAGELNATDPSHPSESPTRQHLALGGGEPKPLIMDCQYEIKARECGFVLKWYFNRKLIYQWIPSRAPIGMNQFKNELQINYSMSDSVNYKYRALVIRNPKLNHSGEYMCSVQTYDSFDRRMARFQIVVPERMLLLHYENDGDSDNMLLIKCSVFMIYPEPNLLLIVSGNLFLVSSRTLVTADRNHMYNKTVYGKIDKHLLISPTSISCVLTVPDSGYIRKRETIYYDPTPLTKWSRLRMDERGRFQLLPADGAGQLNPLAGWMISLIVFLQRLLCRHGTESIK</sequence>
<dbReference type="InterPro" id="IPR013783">
    <property type="entry name" value="Ig-like_fold"/>
</dbReference>
<dbReference type="EnsemblMetazoa" id="AATE012947-RA">
    <property type="protein sequence ID" value="AATE012947-PA.1"/>
    <property type="gene ID" value="AATE012947"/>
</dbReference>